<gene>
    <name evidence="19" type="ORF">COCON_G00195990</name>
</gene>
<keyword evidence="6 17" id="KW-0732">Signal</keyword>
<evidence type="ECO:0000313" key="20">
    <source>
        <dbReference type="Proteomes" id="UP001152803"/>
    </source>
</evidence>
<evidence type="ECO:0000256" key="9">
    <source>
        <dbReference type="ARBA" id="ARBA00022859"/>
    </source>
</evidence>
<sequence>MELCWLNWLILCLLLRHAGCGMNYGYPCHVKMNSTANTVKFDCSSLRLKEVPTWITQNITEIHLSENHIKHISTNAFNGLQNLTYLDLRWANQNQAVYIEKGVFAQLTNLAKLNLCGNILPNVPESLPSGLKMLNLSKNKIISISPEIFTKLQKITELVLSKNCYYWNPCGKEYDPGNGSFSSLTELNILDLAFNNLSSVPKELPPSLQHLDLASNRIRQVTAEDFIWLTNLTILELQGNCPRCYNSPYPCDPCQYITIHDLAFQNLTKLETLNLAGNSLKFMKSSWFLSLVNLKTLFLSFNFLRTAIADGGFLGYLKKLELLDLSYNYDLKEYPSTLDLSPSFSKLVSLRSIHLQGYVFKEICGNTLNPLSGLKNLSVLDLGTNFIVHTNASVFKKFGNIKLIYLSENRLYPVTEGSHENQSGERCGGNGKGNRLNPDPHVPLLTAYSQNVKPDTRYEPQSALVKAKCFASGRVLDLSSNNIFFISPIQFEDFGNISCLNLSNNGFAAALNGTEFQFLSDLKYLDLSFNKIDLAYDNAFSELKKLEVLDLSHNAHYFMVSGVTHNLNFLQNLPSLKVLNLSRNYISTLTSKNMTSNSLTELQFQKNYLGRLWKENDHSYVQLFKNLVNLEYLDISSNEIDRIPQSVFQNLPRSIIKLCLAHNSMTNFKWSNLKLFPSLQFLDLSHNYISEVSTTLSNLSETLKFLHLGKNKIAQLSDGFLRGAENIQFLDLRSNYLRYINKTAYETGRRNHSQMLFLGGNPFSCTCERLDFIMWLKMRTDVIIPDLATSINCAVPTLRKGDRMNVVDFKIKNCVDNNIAFLIHFLSAFLIICIMVSATTMHLFYWDASYALHYWRAKMQGYYRLRSGGNVYDAFVTYDTKNPHVSEWVHNHLRVELEEVGDKLSPICLEDRDWTPGIPVLDNLTQSIGQSRKTVFVLTEDYVRNGTFRMAMYLAHQRLLDDNDDVMVLVLLEPVLQHSRLLRLRRRLCSRSVLQWPRSPSAERWFWQCLRNVIRVDNQAMYNKQYSQYFTSK</sequence>
<dbReference type="GO" id="GO:0032755">
    <property type="term" value="P:positive regulation of interleukin-6 production"/>
    <property type="evidence" value="ECO:0007669"/>
    <property type="project" value="TreeGrafter"/>
</dbReference>
<comment type="subcellular location">
    <subcellularLocation>
        <location evidence="15">Endomembrane system</location>
        <topology evidence="15">Single-pass type I membrane protein</topology>
    </subcellularLocation>
    <subcellularLocation>
        <location evidence="1">Endosome</location>
    </subcellularLocation>
</comment>
<evidence type="ECO:0000256" key="16">
    <source>
        <dbReference type="SAM" id="Phobius"/>
    </source>
</evidence>
<dbReference type="InterPro" id="IPR032675">
    <property type="entry name" value="LRR_dom_sf"/>
</dbReference>
<evidence type="ECO:0000256" key="1">
    <source>
        <dbReference type="ARBA" id="ARBA00004177"/>
    </source>
</evidence>
<evidence type="ECO:0000313" key="19">
    <source>
        <dbReference type="EMBL" id="KAJ8255735.1"/>
    </source>
</evidence>
<organism evidence="19 20">
    <name type="scientific">Conger conger</name>
    <name type="common">Conger eel</name>
    <name type="synonym">Muraena conger</name>
    <dbReference type="NCBI Taxonomy" id="82655"/>
    <lineage>
        <taxon>Eukaryota</taxon>
        <taxon>Metazoa</taxon>
        <taxon>Chordata</taxon>
        <taxon>Craniata</taxon>
        <taxon>Vertebrata</taxon>
        <taxon>Euteleostomi</taxon>
        <taxon>Actinopterygii</taxon>
        <taxon>Neopterygii</taxon>
        <taxon>Teleostei</taxon>
        <taxon>Anguilliformes</taxon>
        <taxon>Congridae</taxon>
        <taxon>Conger</taxon>
    </lineage>
</organism>
<keyword evidence="3" id="KW-0399">Innate immunity</keyword>
<comment type="caution">
    <text evidence="19">The sequence shown here is derived from an EMBL/GenBank/DDBJ whole genome shotgun (WGS) entry which is preliminary data.</text>
</comment>
<dbReference type="InterPro" id="IPR000157">
    <property type="entry name" value="TIR_dom"/>
</dbReference>
<dbReference type="Gene3D" id="3.80.10.10">
    <property type="entry name" value="Ribonuclease Inhibitor"/>
    <property type="match status" value="1"/>
</dbReference>
<keyword evidence="4" id="KW-0433">Leucine-rich repeat</keyword>
<dbReference type="PROSITE" id="PS51450">
    <property type="entry name" value="LRR"/>
    <property type="match status" value="5"/>
</dbReference>
<dbReference type="PANTHER" id="PTHR47410:SF1">
    <property type="entry name" value="TOLL-LIKE RECEPTOR 8"/>
    <property type="match status" value="1"/>
</dbReference>
<dbReference type="FunFam" id="3.40.50.10140:FF:000003">
    <property type="entry name" value="Toll-like receptor 7"/>
    <property type="match status" value="1"/>
</dbReference>
<dbReference type="Pfam" id="PF13855">
    <property type="entry name" value="LRR_8"/>
    <property type="match status" value="4"/>
</dbReference>
<dbReference type="Gene3D" id="3.40.50.10140">
    <property type="entry name" value="Toll/interleukin-1 receptor homology (TIR) domain"/>
    <property type="match status" value="1"/>
</dbReference>
<keyword evidence="14" id="KW-0395">Inflammatory response</keyword>
<keyword evidence="5 16" id="KW-0812">Transmembrane</keyword>
<dbReference type="PANTHER" id="PTHR47410">
    <property type="entry name" value="TOLL-LIKE RECEPTOR 7-RELATED"/>
    <property type="match status" value="1"/>
</dbReference>
<name>A0A9Q1D191_CONCO</name>
<evidence type="ECO:0000256" key="13">
    <source>
        <dbReference type="ARBA" id="ARBA00023180"/>
    </source>
</evidence>
<evidence type="ECO:0000256" key="12">
    <source>
        <dbReference type="ARBA" id="ARBA00023170"/>
    </source>
</evidence>
<dbReference type="GO" id="GO:0006954">
    <property type="term" value="P:inflammatory response"/>
    <property type="evidence" value="ECO:0007669"/>
    <property type="project" value="UniProtKB-KW"/>
</dbReference>
<evidence type="ECO:0000256" key="3">
    <source>
        <dbReference type="ARBA" id="ARBA00022588"/>
    </source>
</evidence>
<dbReference type="OrthoDB" id="10006997at2759"/>
<feature type="domain" description="TIR" evidence="18">
    <location>
        <begin position="870"/>
        <end position="1014"/>
    </location>
</feature>
<protein>
    <recommendedName>
        <fullName evidence="18">TIR domain-containing protein</fullName>
    </recommendedName>
</protein>
<dbReference type="GO" id="GO:0038187">
    <property type="term" value="F:pattern recognition receptor activity"/>
    <property type="evidence" value="ECO:0007669"/>
    <property type="project" value="TreeGrafter"/>
</dbReference>
<dbReference type="GO" id="GO:0007249">
    <property type="term" value="P:canonical NF-kappaB signal transduction"/>
    <property type="evidence" value="ECO:0007669"/>
    <property type="project" value="TreeGrafter"/>
</dbReference>
<comment type="similarity">
    <text evidence="2">Belongs to the Toll-like receptor family.</text>
</comment>
<evidence type="ECO:0000256" key="6">
    <source>
        <dbReference type="ARBA" id="ARBA00022729"/>
    </source>
</evidence>
<feature type="chain" id="PRO_5040351322" description="TIR domain-containing protein" evidence="17">
    <location>
        <begin position="21"/>
        <end position="1033"/>
    </location>
</feature>
<keyword evidence="11 16" id="KW-0472">Membrane</keyword>
<dbReference type="Pfam" id="PF01582">
    <property type="entry name" value="TIR"/>
    <property type="match status" value="1"/>
</dbReference>
<keyword evidence="7" id="KW-0677">Repeat</keyword>
<dbReference type="EMBL" id="JAFJMO010000015">
    <property type="protein sequence ID" value="KAJ8255735.1"/>
    <property type="molecule type" value="Genomic_DNA"/>
</dbReference>
<reference evidence="19" key="1">
    <citation type="journal article" date="2023" name="Science">
        <title>Genome structures resolve the early diversification of teleost fishes.</title>
        <authorList>
            <person name="Parey E."/>
            <person name="Louis A."/>
            <person name="Montfort J."/>
            <person name="Bouchez O."/>
            <person name="Roques C."/>
            <person name="Iampietro C."/>
            <person name="Lluch J."/>
            <person name="Castinel A."/>
            <person name="Donnadieu C."/>
            <person name="Desvignes T."/>
            <person name="Floi Bucao C."/>
            <person name="Jouanno E."/>
            <person name="Wen M."/>
            <person name="Mejri S."/>
            <person name="Dirks R."/>
            <person name="Jansen H."/>
            <person name="Henkel C."/>
            <person name="Chen W.J."/>
            <person name="Zahm M."/>
            <person name="Cabau C."/>
            <person name="Klopp C."/>
            <person name="Thompson A.W."/>
            <person name="Robinson-Rechavi M."/>
            <person name="Braasch I."/>
            <person name="Lecointre G."/>
            <person name="Bobe J."/>
            <person name="Postlethwait J.H."/>
            <person name="Berthelot C."/>
            <person name="Roest Crollius H."/>
            <person name="Guiguen Y."/>
        </authorList>
    </citation>
    <scope>NUCLEOTIDE SEQUENCE</scope>
    <source>
        <strain evidence="19">Concon-B</strain>
    </source>
</reference>
<dbReference type="SUPFAM" id="SSF52200">
    <property type="entry name" value="Toll/Interleukin receptor TIR domain"/>
    <property type="match status" value="1"/>
</dbReference>
<keyword evidence="12" id="KW-0675">Receptor</keyword>
<keyword evidence="20" id="KW-1185">Reference proteome</keyword>
<evidence type="ECO:0000259" key="18">
    <source>
        <dbReference type="PROSITE" id="PS50104"/>
    </source>
</evidence>
<keyword evidence="10 16" id="KW-1133">Transmembrane helix</keyword>
<dbReference type="SMART" id="SM00369">
    <property type="entry name" value="LRR_TYP"/>
    <property type="match status" value="15"/>
</dbReference>
<dbReference type="Pfam" id="PF00560">
    <property type="entry name" value="LRR_1"/>
    <property type="match status" value="3"/>
</dbReference>
<dbReference type="GO" id="GO:0045087">
    <property type="term" value="P:innate immune response"/>
    <property type="evidence" value="ECO:0007669"/>
    <property type="project" value="UniProtKB-KW"/>
</dbReference>
<dbReference type="InterPro" id="IPR001611">
    <property type="entry name" value="Leu-rich_rpt"/>
</dbReference>
<evidence type="ECO:0000256" key="11">
    <source>
        <dbReference type="ARBA" id="ARBA00023136"/>
    </source>
</evidence>
<keyword evidence="13" id="KW-0325">Glycoprotein</keyword>
<evidence type="ECO:0000256" key="17">
    <source>
        <dbReference type="SAM" id="SignalP"/>
    </source>
</evidence>
<dbReference type="InterPro" id="IPR003591">
    <property type="entry name" value="Leu-rich_rpt_typical-subtyp"/>
</dbReference>
<proteinExistence type="inferred from homology"/>
<keyword evidence="9" id="KW-0391">Immunity</keyword>
<feature type="transmembrane region" description="Helical" evidence="16">
    <location>
        <begin position="819"/>
        <end position="846"/>
    </location>
</feature>
<dbReference type="GO" id="GO:0005886">
    <property type="term" value="C:plasma membrane"/>
    <property type="evidence" value="ECO:0007669"/>
    <property type="project" value="TreeGrafter"/>
</dbReference>
<evidence type="ECO:0000256" key="4">
    <source>
        <dbReference type="ARBA" id="ARBA00022614"/>
    </source>
</evidence>
<dbReference type="GO" id="GO:0002224">
    <property type="term" value="P:toll-like receptor signaling pathway"/>
    <property type="evidence" value="ECO:0007669"/>
    <property type="project" value="TreeGrafter"/>
</dbReference>
<evidence type="ECO:0000256" key="14">
    <source>
        <dbReference type="ARBA" id="ARBA00023198"/>
    </source>
</evidence>
<dbReference type="SUPFAM" id="SSF52058">
    <property type="entry name" value="L domain-like"/>
    <property type="match status" value="3"/>
</dbReference>
<dbReference type="GO" id="GO:0051607">
    <property type="term" value="P:defense response to virus"/>
    <property type="evidence" value="ECO:0007669"/>
    <property type="project" value="TreeGrafter"/>
</dbReference>
<accession>A0A9Q1D191</accession>
<feature type="signal peptide" evidence="17">
    <location>
        <begin position="1"/>
        <end position="20"/>
    </location>
</feature>
<evidence type="ECO:0000256" key="5">
    <source>
        <dbReference type="ARBA" id="ARBA00022692"/>
    </source>
</evidence>
<evidence type="ECO:0000256" key="2">
    <source>
        <dbReference type="ARBA" id="ARBA00009634"/>
    </source>
</evidence>
<evidence type="ECO:0000256" key="15">
    <source>
        <dbReference type="ARBA" id="ARBA00046288"/>
    </source>
</evidence>
<dbReference type="GO" id="GO:0005768">
    <property type="term" value="C:endosome"/>
    <property type="evidence" value="ECO:0007669"/>
    <property type="project" value="UniProtKB-SubCell"/>
</dbReference>
<dbReference type="SMART" id="SM00365">
    <property type="entry name" value="LRR_SD22"/>
    <property type="match status" value="6"/>
</dbReference>
<dbReference type="PROSITE" id="PS50104">
    <property type="entry name" value="TIR"/>
    <property type="match status" value="1"/>
</dbReference>
<keyword evidence="8" id="KW-0967">Endosome</keyword>
<evidence type="ECO:0000256" key="10">
    <source>
        <dbReference type="ARBA" id="ARBA00022989"/>
    </source>
</evidence>
<evidence type="ECO:0000256" key="8">
    <source>
        <dbReference type="ARBA" id="ARBA00022753"/>
    </source>
</evidence>
<dbReference type="AlphaFoldDB" id="A0A9Q1D191"/>
<evidence type="ECO:0000256" key="7">
    <source>
        <dbReference type="ARBA" id="ARBA00022737"/>
    </source>
</evidence>
<dbReference type="Proteomes" id="UP001152803">
    <property type="component" value="Unassembled WGS sequence"/>
</dbReference>
<dbReference type="SMART" id="SM00255">
    <property type="entry name" value="TIR"/>
    <property type="match status" value="1"/>
</dbReference>
<dbReference type="InterPro" id="IPR035897">
    <property type="entry name" value="Toll_tir_struct_dom_sf"/>
</dbReference>
<dbReference type="GO" id="GO:1902533">
    <property type="term" value="P:positive regulation of intracellular signal transduction"/>
    <property type="evidence" value="ECO:0007669"/>
    <property type="project" value="UniProtKB-ARBA"/>
</dbReference>